<dbReference type="GO" id="GO:0006508">
    <property type="term" value="P:proteolysis"/>
    <property type="evidence" value="ECO:0007669"/>
    <property type="project" value="InterPro"/>
</dbReference>
<gene>
    <name evidence="2" type="ORF">EV421DRAFT_1910030</name>
</gene>
<dbReference type="Proteomes" id="UP001175226">
    <property type="component" value="Unassembled WGS sequence"/>
</dbReference>
<organism evidence="2 3">
    <name type="scientific">Armillaria borealis</name>
    <dbReference type="NCBI Taxonomy" id="47425"/>
    <lineage>
        <taxon>Eukaryota</taxon>
        <taxon>Fungi</taxon>
        <taxon>Dikarya</taxon>
        <taxon>Basidiomycota</taxon>
        <taxon>Agaricomycotina</taxon>
        <taxon>Agaricomycetes</taxon>
        <taxon>Agaricomycetidae</taxon>
        <taxon>Agaricales</taxon>
        <taxon>Marasmiineae</taxon>
        <taxon>Physalacriaceae</taxon>
        <taxon>Armillaria</taxon>
    </lineage>
</organism>
<sequence length="72" mass="7743">MALAKFWELLPYATWVPTGQCIAFVESNDFSASAIHLTTMGSAMAFNSVPDWIDKEEMDCGHTGASSSPVTA</sequence>
<feature type="domain" description="Dipeptidylpeptidase IV N-terminal" evidence="1">
    <location>
        <begin position="10"/>
        <end position="59"/>
    </location>
</feature>
<dbReference type="AlphaFoldDB" id="A0AA39J1H6"/>
<accession>A0AA39J1H6</accession>
<protein>
    <recommendedName>
        <fullName evidence="1">Dipeptidylpeptidase IV N-terminal domain-containing protein</fullName>
    </recommendedName>
</protein>
<dbReference type="Gene3D" id="2.140.10.30">
    <property type="entry name" value="Dipeptidylpeptidase IV, N-terminal domain"/>
    <property type="match status" value="1"/>
</dbReference>
<proteinExistence type="predicted"/>
<dbReference type="EMBL" id="JAUEPT010000080">
    <property type="protein sequence ID" value="KAK0433527.1"/>
    <property type="molecule type" value="Genomic_DNA"/>
</dbReference>
<keyword evidence="3" id="KW-1185">Reference proteome</keyword>
<evidence type="ECO:0000313" key="2">
    <source>
        <dbReference type="EMBL" id="KAK0433527.1"/>
    </source>
</evidence>
<comment type="caution">
    <text evidence="2">The sequence shown here is derived from an EMBL/GenBank/DDBJ whole genome shotgun (WGS) entry which is preliminary data.</text>
</comment>
<dbReference type="Pfam" id="PF00930">
    <property type="entry name" value="DPPIV_N"/>
    <property type="match status" value="1"/>
</dbReference>
<name>A0AA39J1H6_9AGAR</name>
<reference evidence="2" key="1">
    <citation type="submission" date="2023-06" db="EMBL/GenBank/DDBJ databases">
        <authorList>
            <consortium name="Lawrence Berkeley National Laboratory"/>
            <person name="Ahrendt S."/>
            <person name="Sahu N."/>
            <person name="Indic B."/>
            <person name="Wong-Bajracharya J."/>
            <person name="Merenyi Z."/>
            <person name="Ke H.-M."/>
            <person name="Monk M."/>
            <person name="Kocsube S."/>
            <person name="Drula E."/>
            <person name="Lipzen A."/>
            <person name="Balint B."/>
            <person name="Henrissat B."/>
            <person name="Andreopoulos B."/>
            <person name="Martin F.M."/>
            <person name="Harder C.B."/>
            <person name="Rigling D."/>
            <person name="Ford K.L."/>
            <person name="Foster G.D."/>
            <person name="Pangilinan J."/>
            <person name="Papanicolaou A."/>
            <person name="Barry K."/>
            <person name="LaButti K."/>
            <person name="Viragh M."/>
            <person name="Koriabine M."/>
            <person name="Yan M."/>
            <person name="Riley R."/>
            <person name="Champramary S."/>
            <person name="Plett K.L."/>
            <person name="Tsai I.J."/>
            <person name="Slot J."/>
            <person name="Sipos G."/>
            <person name="Plett J."/>
            <person name="Nagy L.G."/>
            <person name="Grigoriev I.V."/>
        </authorList>
    </citation>
    <scope>NUCLEOTIDE SEQUENCE</scope>
    <source>
        <strain evidence="2">FPL87.14</strain>
    </source>
</reference>
<dbReference type="InterPro" id="IPR002469">
    <property type="entry name" value="Peptidase_S9B_N"/>
</dbReference>
<evidence type="ECO:0000259" key="1">
    <source>
        <dbReference type="Pfam" id="PF00930"/>
    </source>
</evidence>
<evidence type="ECO:0000313" key="3">
    <source>
        <dbReference type="Proteomes" id="UP001175226"/>
    </source>
</evidence>